<evidence type="ECO:0000313" key="8">
    <source>
        <dbReference type="Proteomes" id="UP000051966"/>
    </source>
</evidence>
<comment type="caution">
    <text evidence="5">The sequence shown here is derived from an EMBL/GenBank/DDBJ whole genome shotgun (WGS) entry which is preliminary data.</text>
</comment>
<dbReference type="STRING" id="1423743.FD41_GL000566"/>
<dbReference type="Proteomes" id="UP000051966">
    <property type="component" value="Unassembled WGS sequence"/>
</dbReference>
<keyword evidence="5" id="KW-0456">Lyase</keyword>
<dbReference type="GO" id="GO:0016829">
    <property type="term" value="F:lyase activity"/>
    <property type="evidence" value="ECO:0007669"/>
    <property type="project" value="UniProtKB-KW"/>
</dbReference>
<evidence type="ECO:0000256" key="4">
    <source>
        <dbReference type="ARBA" id="ARBA00048574"/>
    </source>
</evidence>
<dbReference type="RefSeq" id="WP_035179272.1">
    <property type="nucleotide sequence ID" value="NZ_AZFY01000014.1"/>
</dbReference>
<dbReference type="EMBL" id="AZFY01000014">
    <property type="protein sequence ID" value="KRM12210.1"/>
    <property type="molecule type" value="Genomic_DNA"/>
</dbReference>
<reference evidence="5" key="1">
    <citation type="journal article" date="2014" name="Genome Announc.">
        <title>Draft Genome Sequences of Two Lactobacillus Strains, L. farraginis JCM 14108T and L. composti JCM 14202T, Isolated from Compost of Distilled Shochu Residue.</title>
        <authorList>
            <person name="Yuki M."/>
            <person name="Oshima K."/>
            <person name="Suda W."/>
            <person name="Kitahara M."/>
            <person name="Kitamura K."/>
            <person name="Iida T."/>
            <person name="Hattori M."/>
            <person name="Ohkuma M."/>
        </authorList>
    </citation>
    <scope>NUCLEOTIDE SEQUENCE [LARGE SCALE GENOMIC DNA]</scope>
    <source>
        <strain evidence="5">JCM 14108</strain>
    </source>
</reference>
<gene>
    <name evidence="6" type="ORF">FD41_GL000566</name>
    <name evidence="5" type="ORF">JCM14108_1465</name>
</gene>
<dbReference type="GO" id="GO:0051191">
    <property type="term" value="P:prosthetic group biosynthetic process"/>
    <property type="evidence" value="ECO:0007669"/>
    <property type="project" value="InterPro"/>
</dbReference>
<reference evidence="6 8" key="2">
    <citation type="journal article" date="2015" name="Genome Announc.">
        <title>Expanding the biotechnology potential of lactobacilli through comparative genomics of 213 strains and associated genera.</title>
        <authorList>
            <person name="Sun Z."/>
            <person name="Harris H.M."/>
            <person name="McCann A."/>
            <person name="Guo C."/>
            <person name="Argimon S."/>
            <person name="Zhang W."/>
            <person name="Yang X."/>
            <person name="Jeffery I.B."/>
            <person name="Cooney J.C."/>
            <person name="Kagawa T.F."/>
            <person name="Liu W."/>
            <person name="Song Y."/>
            <person name="Salvetti E."/>
            <person name="Wrobel A."/>
            <person name="Rasinkangas P."/>
            <person name="Parkhill J."/>
            <person name="Rea M.C."/>
            <person name="O'Sullivan O."/>
            <person name="Ritari J."/>
            <person name="Douillard F.P."/>
            <person name="Paul Ross R."/>
            <person name="Yang R."/>
            <person name="Briner A.E."/>
            <person name="Felis G.E."/>
            <person name="de Vos W.M."/>
            <person name="Barrangou R."/>
            <person name="Klaenhammer T.R."/>
            <person name="Caufield P.W."/>
            <person name="Cui Y."/>
            <person name="Zhang H."/>
            <person name="O'Toole P.W."/>
        </authorList>
    </citation>
    <scope>NUCLEOTIDE SEQUENCE [LARGE SCALE GENOMIC DNA]</scope>
    <source>
        <strain evidence="6 8">DSM 18382</strain>
    </source>
</reference>
<protein>
    <recommendedName>
        <fullName evidence="1">citrate lyase holo-[acyl-carrier protein] synthase</fullName>
        <ecNumber evidence="1">2.7.7.61</ecNumber>
    </recommendedName>
</protein>
<dbReference type="InterPro" id="IPR005551">
    <property type="entry name" value="CitX"/>
</dbReference>
<dbReference type="GO" id="GO:0050519">
    <property type="term" value="F:holo-citrate lyase synthase activity"/>
    <property type="evidence" value="ECO:0007669"/>
    <property type="project" value="UniProtKB-EC"/>
</dbReference>
<dbReference type="NCBIfam" id="TIGR03124">
    <property type="entry name" value="citrate_citX"/>
    <property type="match status" value="1"/>
</dbReference>
<evidence type="ECO:0000313" key="5">
    <source>
        <dbReference type="EMBL" id="GAF36496.1"/>
    </source>
</evidence>
<evidence type="ECO:0000256" key="3">
    <source>
        <dbReference type="ARBA" id="ARBA00022695"/>
    </source>
</evidence>
<dbReference type="EMBL" id="BAKI01000012">
    <property type="protein sequence ID" value="GAF36496.1"/>
    <property type="molecule type" value="Genomic_DNA"/>
</dbReference>
<dbReference type="Proteomes" id="UP000019488">
    <property type="component" value="Unassembled WGS sequence"/>
</dbReference>
<evidence type="ECO:0000256" key="1">
    <source>
        <dbReference type="ARBA" id="ARBA00012524"/>
    </source>
</evidence>
<dbReference type="Pfam" id="PF03802">
    <property type="entry name" value="CitX"/>
    <property type="match status" value="1"/>
</dbReference>
<accession>X0PIY0</accession>
<evidence type="ECO:0000313" key="7">
    <source>
        <dbReference type="Proteomes" id="UP000019488"/>
    </source>
</evidence>
<proteinExistence type="predicted"/>
<sequence length="176" mass="20129">MSEIFKVGSEQGIMAILQSKDERVAYQHQLLNEYPTKSILAIKLNIPGPIKNNQYLTRLFNAGLKRFLTQIKSVRIVEQWHKPTGNEAFATSDRSADQIKAAAIQFEDEDQLGRLFDIDVFGHDSAKAISRKELGFQARKCFICGRPAKECARSRRHSVSELQRVIQQKYNQEFGE</sequence>
<keyword evidence="3" id="KW-0548">Nucleotidyltransferase</keyword>
<evidence type="ECO:0000256" key="2">
    <source>
        <dbReference type="ARBA" id="ARBA00022679"/>
    </source>
</evidence>
<name>X0PIY0_9LACO</name>
<dbReference type="PATRIC" id="fig|1423743.5.peg.581"/>
<dbReference type="EC" id="2.7.7.61" evidence="1"/>
<organism evidence="5 7">
    <name type="scientific">Lentilactobacillus farraginis DSM 18382 = JCM 14108</name>
    <dbReference type="NCBI Taxonomy" id="1423743"/>
    <lineage>
        <taxon>Bacteria</taxon>
        <taxon>Bacillati</taxon>
        <taxon>Bacillota</taxon>
        <taxon>Bacilli</taxon>
        <taxon>Lactobacillales</taxon>
        <taxon>Lactobacillaceae</taxon>
        <taxon>Lentilactobacillus</taxon>
    </lineage>
</organism>
<evidence type="ECO:0000313" key="6">
    <source>
        <dbReference type="EMBL" id="KRM12210.1"/>
    </source>
</evidence>
<keyword evidence="2 5" id="KW-0808">Transferase</keyword>
<comment type="catalytic activity">
    <reaction evidence="4">
        <text>apo-[citrate lyase ACP] + 2'-(5''-triphospho-alpha-D-ribosyl)-3'-dephospho-CoA = holo-[citrate lyase ACP] + diphosphate</text>
        <dbReference type="Rhea" id="RHEA:16333"/>
        <dbReference type="Rhea" id="RHEA-COMP:10157"/>
        <dbReference type="Rhea" id="RHEA-COMP:10158"/>
        <dbReference type="ChEBI" id="CHEBI:29999"/>
        <dbReference type="ChEBI" id="CHEBI:33019"/>
        <dbReference type="ChEBI" id="CHEBI:61378"/>
        <dbReference type="ChEBI" id="CHEBI:82683"/>
        <dbReference type="EC" id="2.7.7.61"/>
    </reaction>
</comment>
<keyword evidence="8" id="KW-1185">Reference proteome</keyword>
<dbReference type="AlphaFoldDB" id="X0PIY0"/>